<evidence type="ECO:0000313" key="2">
    <source>
        <dbReference type="Proteomes" id="UP001597299"/>
    </source>
</evidence>
<organism evidence="1 2">
    <name type="scientific">Ancylobacter oerskovii</name>
    <dbReference type="NCBI Taxonomy" id="459519"/>
    <lineage>
        <taxon>Bacteria</taxon>
        <taxon>Pseudomonadati</taxon>
        <taxon>Pseudomonadota</taxon>
        <taxon>Alphaproteobacteria</taxon>
        <taxon>Hyphomicrobiales</taxon>
        <taxon>Xanthobacteraceae</taxon>
        <taxon>Ancylobacter</taxon>
    </lineage>
</organism>
<comment type="caution">
    <text evidence="1">The sequence shown here is derived from an EMBL/GenBank/DDBJ whole genome shotgun (WGS) entry which is preliminary data.</text>
</comment>
<sequence>MGLLSRDIKSLGDLLLQGLGEALYAERRCARVLPTLIAKASDLQLKSELDSVVAANLAGIGRLEAVFRLLDRAPKPVECPAIDGLFIGVEEISGEIDDPHVLDTAIAAALQDVASYKTARYATLIGWLRQLGRRDAAELIQPNQAGSRRFADTLSVLTERRLIPRAGGQPQAVPRLAGQAGQV</sequence>
<dbReference type="SUPFAM" id="SSF47240">
    <property type="entry name" value="Ferritin-like"/>
    <property type="match status" value="1"/>
</dbReference>
<accession>A0ABW4YU34</accession>
<dbReference type="PANTHER" id="PTHR30565:SF9">
    <property type="entry name" value="PROTEIN YCIF"/>
    <property type="match status" value="1"/>
</dbReference>
<dbReference type="EMBL" id="JBHUHD010000001">
    <property type="protein sequence ID" value="MFD2139647.1"/>
    <property type="molecule type" value="Genomic_DNA"/>
</dbReference>
<reference evidence="2" key="1">
    <citation type="journal article" date="2019" name="Int. J. Syst. Evol. Microbiol.">
        <title>The Global Catalogue of Microorganisms (GCM) 10K type strain sequencing project: providing services to taxonomists for standard genome sequencing and annotation.</title>
        <authorList>
            <consortium name="The Broad Institute Genomics Platform"/>
            <consortium name="The Broad Institute Genome Sequencing Center for Infectious Disease"/>
            <person name="Wu L."/>
            <person name="Ma J."/>
        </authorList>
    </citation>
    <scope>NUCLEOTIDE SEQUENCE [LARGE SCALE GENOMIC DNA]</scope>
    <source>
        <strain evidence="2">CCM 7435</strain>
    </source>
</reference>
<dbReference type="InterPro" id="IPR047114">
    <property type="entry name" value="YciF"/>
</dbReference>
<proteinExistence type="predicted"/>
<protein>
    <submittedName>
        <fullName evidence="1">Ferritin-like domain-containing protein</fullName>
    </submittedName>
</protein>
<dbReference type="Gene3D" id="1.20.1260.10">
    <property type="match status" value="1"/>
</dbReference>
<dbReference type="Proteomes" id="UP001597299">
    <property type="component" value="Unassembled WGS sequence"/>
</dbReference>
<gene>
    <name evidence="1" type="ORF">ACFSNC_04500</name>
</gene>
<dbReference type="PANTHER" id="PTHR30565">
    <property type="entry name" value="PROTEIN YCIF"/>
    <property type="match status" value="1"/>
</dbReference>
<dbReference type="InterPro" id="IPR009078">
    <property type="entry name" value="Ferritin-like_SF"/>
</dbReference>
<dbReference type="Pfam" id="PF05974">
    <property type="entry name" value="DUF892"/>
    <property type="match status" value="1"/>
</dbReference>
<keyword evidence="2" id="KW-1185">Reference proteome</keyword>
<dbReference type="InterPro" id="IPR010287">
    <property type="entry name" value="DUF892_YciF-like"/>
</dbReference>
<dbReference type="RefSeq" id="WP_213352538.1">
    <property type="nucleotide sequence ID" value="NZ_JAHBGB010000023.1"/>
</dbReference>
<dbReference type="InterPro" id="IPR012347">
    <property type="entry name" value="Ferritin-like"/>
</dbReference>
<name>A0ABW4YU34_9HYPH</name>
<evidence type="ECO:0000313" key="1">
    <source>
        <dbReference type="EMBL" id="MFD2139647.1"/>
    </source>
</evidence>